<keyword evidence="6" id="KW-0811">Translocation</keyword>
<evidence type="ECO:0000256" key="10">
    <source>
        <dbReference type="ARBA" id="ARBA00029983"/>
    </source>
</evidence>
<sequence>MRFRAPRSVSPSPVRRKPRRSSTFGLQSDSEDSSDSDHASGSYSDSDSSDAESIISSPSTDSFCYGSESEVPKMPPKLPHNIRDLAERRKIEDTVAAIRLRTRHHDPYEDWERQTRMDAFRTARKELTATQTRFHHQQDQNRTQEMQRRAAVHAQQMKEIDARLETLRMRQKVEEENLRVNSRERQRKLWEGIEGVIKAEEDKVKARLEEERKRKEEEDRKRMEEEARQKALEAKRVAEEEKKAEEAKRAAEEKEKREKEEAEKQRLQVAEELKNVEREETEGRARNEFGMTKPAEDWKAAHDHLKEMKVNTMRTVKAHGTGKAEWSKWRRQITPKIGQITDDEKEIDRISLQLYQVLHPPGLPAHHPAIYKALLSSLSKAILLQAETEVTAEKKSAGPLAKVTFNLLETLDGFAEVFFSKLVQRAGGWPVPYMVPPEDVGGGPWKDEDERNKAVDTAQRKAMGFRKGSNGGTGDDLETASEYNARVSGLMRVYFHILKFPPKHKPLHPLFKITRYWTWFTRILMDKRLLATAVAAQLIYTALDVMGSHARKIWGHQWNKLLELVYEGVTTGYDTGKIIGGVSGEGIAARVRIQLEVERILLGPQS</sequence>
<dbReference type="GO" id="GO:0044614">
    <property type="term" value="C:nuclear pore cytoplasmic filaments"/>
    <property type="evidence" value="ECO:0007669"/>
    <property type="project" value="TreeGrafter"/>
</dbReference>
<comment type="similarity">
    <text evidence="2">Belongs to the GLE1 family.</text>
</comment>
<keyword evidence="4" id="KW-0509">mRNA transport</keyword>
<feature type="compositionally biased region" description="Low complexity" evidence="11">
    <location>
        <begin position="39"/>
        <end position="59"/>
    </location>
</feature>
<dbReference type="GO" id="GO:0005737">
    <property type="term" value="C:cytoplasm"/>
    <property type="evidence" value="ECO:0007669"/>
    <property type="project" value="TreeGrafter"/>
</dbReference>
<evidence type="ECO:0000256" key="11">
    <source>
        <dbReference type="SAM" id="MobiDB-lite"/>
    </source>
</evidence>
<evidence type="ECO:0000256" key="6">
    <source>
        <dbReference type="ARBA" id="ARBA00023010"/>
    </source>
</evidence>
<dbReference type="InterPro" id="IPR038506">
    <property type="entry name" value="GLE1-like_sf"/>
</dbReference>
<organism evidence="12 13">
    <name type="scientific">Tricholomella constricta</name>
    <dbReference type="NCBI Taxonomy" id="117010"/>
    <lineage>
        <taxon>Eukaryota</taxon>
        <taxon>Fungi</taxon>
        <taxon>Dikarya</taxon>
        <taxon>Basidiomycota</taxon>
        <taxon>Agaricomycotina</taxon>
        <taxon>Agaricomycetes</taxon>
        <taxon>Agaricomycetidae</taxon>
        <taxon>Agaricales</taxon>
        <taxon>Tricholomatineae</taxon>
        <taxon>Lyophyllaceae</taxon>
        <taxon>Tricholomella</taxon>
    </lineage>
</organism>
<dbReference type="InterPro" id="IPR012476">
    <property type="entry name" value="GLE1"/>
</dbReference>
<keyword evidence="5" id="KW-0653">Protein transport</keyword>
<name>A0A8H5M5G1_9AGAR</name>
<dbReference type="GO" id="GO:0015031">
    <property type="term" value="P:protein transport"/>
    <property type="evidence" value="ECO:0007669"/>
    <property type="project" value="UniProtKB-KW"/>
</dbReference>
<evidence type="ECO:0000313" key="12">
    <source>
        <dbReference type="EMBL" id="KAF5381578.1"/>
    </source>
</evidence>
<keyword evidence="8" id="KW-0539">Nucleus</keyword>
<keyword evidence="3" id="KW-0813">Transport</keyword>
<evidence type="ECO:0000256" key="5">
    <source>
        <dbReference type="ARBA" id="ARBA00022927"/>
    </source>
</evidence>
<comment type="caution">
    <text evidence="12">The sequence shown here is derived from an EMBL/GenBank/DDBJ whole genome shotgun (WGS) entry which is preliminary data.</text>
</comment>
<evidence type="ECO:0000256" key="9">
    <source>
        <dbReference type="ARBA" id="ARBA00026227"/>
    </source>
</evidence>
<feature type="region of interest" description="Disordered" evidence="11">
    <location>
        <begin position="1"/>
        <end position="80"/>
    </location>
</feature>
<dbReference type="PANTHER" id="PTHR12960:SF0">
    <property type="entry name" value="MRNA EXPORT FACTOR GLE1"/>
    <property type="match status" value="1"/>
</dbReference>
<dbReference type="Pfam" id="PF07817">
    <property type="entry name" value="GLE1"/>
    <property type="match status" value="1"/>
</dbReference>
<dbReference type="GO" id="GO:0005543">
    <property type="term" value="F:phospholipid binding"/>
    <property type="evidence" value="ECO:0007669"/>
    <property type="project" value="TreeGrafter"/>
</dbReference>
<evidence type="ECO:0000256" key="7">
    <source>
        <dbReference type="ARBA" id="ARBA00023132"/>
    </source>
</evidence>
<evidence type="ECO:0000256" key="2">
    <source>
        <dbReference type="ARBA" id="ARBA00011056"/>
    </source>
</evidence>
<evidence type="ECO:0000256" key="3">
    <source>
        <dbReference type="ARBA" id="ARBA00022448"/>
    </source>
</evidence>
<dbReference type="Proteomes" id="UP000565441">
    <property type="component" value="Unassembled WGS sequence"/>
</dbReference>
<accession>A0A8H5M5G1</accession>
<comment type="subcellular location">
    <subcellularLocation>
        <location evidence="1">Nucleus</location>
        <location evidence="1">Nuclear pore complex</location>
    </subcellularLocation>
</comment>
<dbReference type="PANTHER" id="PTHR12960">
    <property type="entry name" value="GLE-1-RELATED"/>
    <property type="match status" value="1"/>
</dbReference>
<evidence type="ECO:0000256" key="4">
    <source>
        <dbReference type="ARBA" id="ARBA00022816"/>
    </source>
</evidence>
<evidence type="ECO:0000256" key="1">
    <source>
        <dbReference type="ARBA" id="ARBA00004567"/>
    </source>
</evidence>
<feature type="region of interest" description="Disordered" evidence="11">
    <location>
        <begin position="211"/>
        <end position="265"/>
    </location>
</feature>
<proteinExistence type="inferred from homology"/>
<feature type="compositionally biased region" description="Low complexity" evidence="11">
    <location>
        <begin position="1"/>
        <end position="13"/>
    </location>
</feature>
<dbReference type="EMBL" id="JAACJP010000010">
    <property type="protein sequence ID" value="KAF5381578.1"/>
    <property type="molecule type" value="Genomic_DNA"/>
</dbReference>
<evidence type="ECO:0000256" key="8">
    <source>
        <dbReference type="ARBA" id="ARBA00023242"/>
    </source>
</evidence>
<dbReference type="GO" id="GO:0000822">
    <property type="term" value="F:inositol hexakisphosphate binding"/>
    <property type="evidence" value="ECO:0007669"/>
    <property type="project" value="TreeGrafter"/>
</dbReference>
<keyword evidence="13" id="KW-1185">Reference proteome</keyword>
<keyword evidence="7" id="KW-0906">Nuclear pore complex</keyword>
<protein>
    <recommendedName>
        <fullName evidence="9">mRNA export factor GLE1</fullName>
    </recommendedName>
    <alternativeName>
        <fullName evidence="10">Nucleoporin GLE1</fullName>
    </alternativeName>
</protein>
<dbReference type="GO" id="GO:0031369">
    <property type="term" value="F:translation initiation factor binding"/>
    <property type="evidence" value="ECO:0007669"/>
    <property type="project" value="TreeGrafter"/>
</dbReference>
<reference evidence="12 13" key="1">
    <citation type="journal article" date="2020" name="ISME J.">
        <title>Uncovering the hidden diversity of litter-decomposition mechanisms in mushroom-forming fungi.</title>
        <authorList>
            <person name="Floudas D."/>
            <person name="Bentzer J."/>
            <person name="Ahren D."/>
            <person name="Johansson T."/>
            <person name="Persson P."/>
            <person name="Tunlid A."/>
        </authorList>
    </citation>
    <scope>NUCLEOTIDE SEQUENCE [LARGE SCALE GENOMIC DNA]</scope>
    <source>
        <strain evidence="12 13">CBS 661.87</strain>
    </source>
</reference>
<evidence type="ECO:0000313" key="13">
    <source>
        <dbReference type="Proteomes" id="UP000565441"/>
    </source>
</evidence>
<dbReference type="OrthoDB" id="420884at2759"/>
<dbReference type="Gene3D" id="1.25.40.510">
    <property type="entry name" value="GLE1-like"/>
    <property type="match status" value="1"/>
</dbReference>
<gene>
    <name evidence="12" type="ORF">D9615_005384</name>
</gene>
<dbReference type="GO" id="GO:0016973">
    <property type="term" value="P:poly(A)+ mRNA export from nucleus"/>
    <property type="evidence" value="ECO:0007669"/>
    <property type="project" value="InterPro"/>
</dbReference>
<dbReference type="AlphaFoldDB" id="A0A8H5M5G1"/>